<organism evidence="2 3">
    <name type="scientific">Leucothrix pacifica</name>
    <dbReference type="NCBI Taxonomy" id="1247513"/>
    <lineage>
        <taxon>Bacteria</taxon>
        <taxon>Pseudomonadati</taxon>
        <taxon>Pseudomonadota</taxon>
        <taxon>Gammaproteobacteria</taxon>
        <taxon>Thiotrichales</taxon>
        <taxon>Thiotrichaceae</taxon>
        <taxon>Leucothrix</taxon>
    </lineage>
</organism>
<sequence>MMVRKKDDNMYNPKPIDTSKVDLPDELEELLEKLAFNTHEVWSQQRMKDGWRYGDERNDKELLHPCLVPYDELPEAEKEYDRSTSREALKAIIAAGFKIVKD</sequence>
<dbReference type="AlphaFoldDB" id="A0A317CGD3"/>
<dbReference type="InterPro" id="IPR003032">
    <property type="entry name" value="Ryanodine_rcpt"/>
</dbReference>
<comment type="caution">
    <text evidence="2">The sequence shown here is derived from an EMBL/GenBank/DDBJ whole genome shotgun (WGS) entry which is preliminary data.</text>
</comment>
<dbReference type="PANTHER" id="PTHR46399:SF8">
    <property type="entry name" value="B30.2_SPRY DOMAIN-CONTAINING PROTEIN"/>
    <property type="match status" value="1"/>
</dbReference>
<name>A0A317CGD3_9GAMM</name>
<feature type="domain" description="Ryanodine receptor Ryr" evidence="1">
    <location>
        <begin position="11"/>
        <end position="100"/>
    </location>
</feature>
<dbReference type="GO" id="GO:0034704">
    <property type="term" value="C:calcium channel complex"/>
    <property type="evidence" value="ECO:0007669"/>
    <property type="project" value="TreeGrafter"/>
</dbReference>
<evidence type="ECO:0000313" key="2">
    <source>
        <dbReference type="EMBL" id="PWQ97437.1"/>
    </source>
</evidence>
<dbReference type="OrthoDB" id="4228364at2"/>
<evidence type="ECO:0000313" key="3">
    <source>
        <dbReference type="Proteomes" id="UP000245539"/>
    </source>
</evidence>
<dbReference type="Gene3D" id="6.20.350.10">
    <property type="match status" value="1"/>
</dbReference>
<dbReference type="Pfam" id="PF02026">
    <property type="entry name" value="RyR"/>
    <property type="match status" value="1"/>
</dbReference>
<dbReference type="EMBL" id="QGKM01000025">
    <property type="protein sequence ID" value="PWQ97437.1"/>
    <property type="molecule type" value="Genomic_DNA"/>
</dbReference>
<gene>
    <name evidence="2" type="ORF">DKW60_10430</name>
</gene>
<reference evidence="2 3" key="1">
    <citation type="submission" date="2018-05" db="EMBL/GenBank/DDBJ databases">
        <title>Leucothrix arctica sp. nov., isolated from Arctic seawater.</title>
        <authorList>
            <person name="Choi A."/>
            <person name="Baek K."/>
        </authorList>
    </citation>
    <scope>NUCLEOTIDE SEQUENCE [LARGE SCALE GENOMIC DNA]</scope>
    <source>
        <strain evidence="2 3">JCM 18388</strain>
    </source>
</reference>
<evidence type="ECO:0000259" key="1">
    <source>
        <dbReference type="Pfam" id="PF02026"/>
    </source>
</evidence>
<accession>A0A317CGD3</accession>
<keyword evidence="3" id="KW-1185">Reference proteome</keyword>
<dbReference type="PANTHER" id="PTHR46399">
    <property type="entry name" value="B30.2/SPRY DOMAIN-CONTAINING PROTEIN"/>
    <property type="match status" value="1"/>
</dbReference>
<keyword evidence="2" id="KW-0675">Receptor</keyword>
<proteinExistence type="predicted"/>
<dbReference type="InterPro" id="IPR015925">
    <property type="entry name" value="Ryanodine_IP3_receptor"/>
</dbReference>
<dbReference type="GO" id="GO:0005219">
    <property type="term" value="F:ryanodine-sensitive calcium-release channel activity"/>
    <property type="evidence" value="ECO:0007669"/>
    <property type="project" value="TreeGrafter"/>
</dbReference>
<dbReference type="GO" id="GO:0014808">
    <property type="term" value="P:release of sequestered calcium ion into cytosol by sarcoplasmic reticulum"/>
    <property type="evidence" value="ECO:0007669"/>
    <property type="project" value="TreeGrafter"/>
</dbReference>
<protein>
    <submittedName>
        <fullName evidence="2">Ryanodine receptor Ryr</fullName>
    </submittedName>
</protein>
<dbReference type="Proteomes" id="UP000245539">
    <property type="component" value="Unassembled WGS sequence"/>
</dbReference>